<evidence type="ECO:0000256" key="2">
    <source>
        <dbReference type="ARBA" id="ARBA00007639"/>
    </source>
</evidence>
<comment type="subcellular location">
    <subcellularLocation>
        <location evidence="1">Cell envelope</location>
    </subcellularLocation>
</comment>
<dbReference type="RefSeq" id="WP_141288636.1">
    <property type="nucleotide sequence ID" value="NZ_BAAAEW010000052.1"/>
</dbReference>
<dbReference type="Gene3D" id="3.40.50.2300">
    <property type="match status" value="2"/>
</dbReference>
<reference evidence="7" key="1">
    <citation type="journal article" date="2019" name="Int. J. Syst. Evol. Microbiol.">
        <title>The Global Catalogue of Microorganisms (GCM) 10K type strain sequencing project: providing services to taxonomists for standard genome sequencing and annotation.</title>
        <authorList>
            <consortium name="The Broad Institute Genomics Platform"/>
            <consortium name="The Broad Institute Genome Sequencing Center for Infectious Disease"/>
            <person name="Wu L."/>
            <person name="Ma J."/>
        </authorList>
    </citation>
    <scope>NUCLEOTIDE SEQUENCE [LARGE SCALE GENOMIC DNA]</scope>
    <source>
        <strain evidence="7">JCM 15503</strain>
    </source>
</reference>
<dbReference type="Pfam" id="PF13407">
    <property type="entry name" value="Peripla_BP_4"/>
    <property type="match status" value="1"/>
</dbReference>
<gene>
    <name evidence="6" type="ORF">GCM10009107_63790</name>
</gene>
<dbReference type="Proteomes" id="UP001500279">
    <property type="component" value="Unassembled WGS sequence"/>
</dbReference>
<feature type="domain" description="Periplasmic binding protein" evidence="5">
    <location>
        <begin position="29"/>
        <end position="279"/>
    </location>
</feature>
<comment type="caution">
    <text evidence="6">The sequence shown here is derived from an EMBL/GenBank/DDBJ whole genome shotgun (WGS) entry which is preliminary data.</text>
</comment>
<accession>A0ABP3W0Z2</accession>
<dbReference type="InterPro" id="IPR028082">
    <property type="entry name" value="Peripla_BP_I"/>
</dbReference>
<dbReference type="PANTHER" id="PTHR46847:SF1">
    <property type="entry name" value="D-ALLOSE-BINDING PERIPLASMIC PROTEIN-RELATED"/>
    <property type="match status" value="1"/>
</dbReference>
<organism evidence="6 7">
    <name type="scientific">Ideonella azotifigens</name>
    <dbReference type="NCBI Taxonomy" id="513160"/>
    <lineage>
        <taxon>Bacteria</taxon>
        <taxon>Pseudomonadati</taxon>
        <taxon>Pseudomonadota</taxon>
        <taxon>Betaproteobacteria</taxon>
        <taxon>Burkholderiales</taxon>
        <taxon>Sphaerotilaceae</taxon>
        <taxon>Ideonella</taxon>
    </lineage>
</organism>
<evidence type="ECO:0000256" key="3">
    <source>
        <dbReference type="ARBA" id="ARBA00022729"/>
    </source>
</evidence>
<evidence type="ECO:0000313" key="6">
    <source>
        <dbReference type="EMBL" id="GAA0771312.1"/>
    </source>
</evidence>
<dbReference type="EMBL" id="BAAAEW010000052">
    <property type="protein sequence ID" value="GAA0771312.1"/>
    <property type="molecule type" value="Genomic_DNA"/>
</dbReference>
<name>A0ABP3W0Z2_9BURK</name>
<evidence type="ECO:0000256" key="1">
    <source>
        <dbReference type="ARBA" id="ARBA00004196"/>
    </source>
</evidence>
<keyword evidence="7" id="KW-1185">Reference proteome</keyword>
<evidence type="ECO:0000259" key="5">
    <source>
        <dbReference type="Pfam" id="PF13407"/>
    </source>
</evidence>
<evidence type="ECO:0000256" key="4">
    <source>
        <dbReference type="SAM" id="SignalP"/>
    </source>
</evidence>
<feature type="signal peptide" evidence="4">
    <location>
        <begin position="1"/>
        <end position="26"/>
    </location>
</feature>
<dbReference type="PANTHER" id="PTHR46847">
    <property type="entry name" value="D-ALLOSE-BINDING PERIPLASMIC PROTEIN-RELATED"/>
    <property type="match status" value="1"/>
</dbReference>
<proteinExistence type="inferred from homology"/>
<dbReference type="CDD" id="cd06312">
    <property type="entry name" value="PBP1_ABC_sugar_binding-like"/>
    <property type="match status" value="1"/>
</dbReference>
<evidence type="ECO:0000313" key="7">
    <source>
        <dbReference type="Proteomes" id="UP001500279"/>
    </source>
</evidence>
<protein>
    <submittedName>
        <fullName evidence="6">Sugar ABC transporter substrate-binding protein</fullName>
    </submittedName>
</protein>
<dbReference type="SUPFAM" id="SSF53822">
    <property type="entry name" value="Periplasmic binding protein-like I"/>
    <property type="match status" value="1"/>
</dbReference>
<comment type="similarity">
    <text evidence="2">Belongs to the bacterial solute-binding protein 2 family.</text>
</comment>
<sequence length="312" mass="32100">MKFPFNTAKSIAVAVVALLVCAGAHAQNIAVVTHGQANDPFWSVVKNGVEAAAKDSGVKVTYRAPESFDMVAMSRLIDAAVNQKPDGLVVSVPDASALGAAIQRAVKAGIPVITINAGLESSKKLGALLHVGQSEYDAGKSAGEKLKEMGGKNGICVNQEVGNVSLDLRCKGFADGFAGKTKVVPTGNEPSEVRAKVKAALDSDTSIDTIMALGAATAGEPAVAAAKDSGRLAKIRIATFDLSAGFLKAIAAKEAAFAIDQQQFLQGYMPVSFLALHAKFGLMPGGNVPSGPNLITSEKVSQVIELSAKGIR</sequence>
<keyword evidence="3 4" id="KW-0732">Signal</keyword>
<dbReference type="InterPro" id="IPR025997">
    <property type="entry name" value="SBP_2_dom"/>
</dbReference>
<feature type="chain" id="PRO_5046574591" evidence="4">
    <location>
        <begin position="27"/>
        <end position="312"/>
    </location>
</feature>